<protein>
    <recommendedName>
        <fullName evidence="2">DUF29 domain-containing protein</fullName>
    </recommendedName>
</protein>
<dbReference type="EMBL" id="CAADFX010000038">
    <property type="protein sequence ID" value="VFK55840.1"/>
    <property type="molecule type" value="Genomic_DNA"/>
</dbReference>
<reference evidence="1" key="1">
    <citation type="submission" date="2019-02" db="EMBL/GenBank/DDBJ databases">
        <authorList>
            <person name="Gruber-Vodicka R. H."/>
            <person name="Seah K. B. B."/>
        </authorList>
    </citation>
    <scope>NUCLEOTIDE SEQUENCE</scope>
    <source>
        <strain evidence="1">BECK_BY1</strain>
    </source>
</reference>
<organism evidence="1">
    <name type="scientific">Candidatus Kentrum sp. TUN</name>
    <dbReference type="NCBI Taxonomy" id="2126343"/>
    <lineage>
        <taxon>Bacteria</taxon>
        <taxon>Pseudomonadati</taxon>
        <taxon>Pseudomonadota</taxon>
        <taxon>Gammaproteobacteria</taxon>
        <taxon>Candidatus Kentrum</taxon>
    </lineage>
</organism>
<sequence>MQTTAEYNQDFYAWLMTNAELLRAHDFTGLDAENIAEELEAMGKQEKRELINRLAVLLTHLLKWKFQSHRRSKSWRNTIVTQRIDILALIEDSPSLKYEIGGKIDTTYEKARLGAENETGIDKENFPEICPFTLEELLTKDFFPK</sequence>
<dbReference type="PANTHER" id="PTHR34235">
    <property type="entry name" value="SLR1203 PROTEIN-RELATED"/>
    <property type="match status" value="1"/>
</dbReference>
<evidence type="ECO:0008006" key="2">
    <source>
        <dbReference type="Google" id="ProtNLM"/>
    </source>
</evidence>
<dbReference type="Pfam" id="PF01724">
    <property type="entry name" value="DUF29"/>
    <property type="match status" value="1"/>
</dbReference>
<dbReference type="InterPro" id="IPR002636">
    <property type="entry name" value="DUF29"/>
</dbReference>
<dbReference type="AlphaFoldDB" id="A0A450ZPZ0"/>
<gene>
    <name evidence="1" type="ORF">BECKTUN1418D_GA0071000_10384</name>
</gene>
<proteinExistence type="predicted"/>
<name>A0A450ZPZ0_9GAMM</name>
<accession>A0A450ZPZ0</accession>
<evidence type="ECO:0000313" key="1">
    <source>
        <dbReference type="EMBL" id="VFK55840.1"/>
    </source>
</evidence>
<dbReference type="Gene3D" id="1.20.1220.20">
    <property type="entry name" value="Uncharcterised protein PF01724"/>
    <property type="match status" value="1"/>
</dbReference>